<name>A0A1F7TMB7_9BACT</name>
<accession>A0A1F7TMB7</accession>
<dbReference type="SUPFAM" id="SSF109604">
    <property type="entry name" value="HD-domain/PDEase-like"/>
    <property type="match status" value="1"/>
</dbReference>
<organism evidence="2 3">
    <name type="scientific">Candidatus Uhrbacteria bacterium RIFCSPHIGHO2_01_FULL_63_20</name>
    <dbReference type="NCBI Taxonomy" id="1802385"/>
    <lineage>
        <taxon>Bacteria</taxon>
        <taxon>Candidatus Uhriibacteriota</taxon>
    </lineage>
</organism>
<dbReference type="AlphaFoldDB" id="A0A1F7TMB7"/>
<dbReference type="PANTHER" id="PTHR46246:SF1">
    <property type="entry name" value="GUANOSINE-3',5'-BIS(DIPHOSPHATE) 3'-PYROPHOSPHOHYDROLASE MESH1"/>
    <property type="match status" value="1"/>
</dbReference>
<protein>
    <recommendedName>
        <fullName evidence="1">HD/PDEase domain-containing protein</fullName>
    </recommendedName>
</protein>
<dbReference type="Proteomes" id="UP000177885">
    <property type="component" value="Unassembled WGS sequence"/>
</dbReference>
<evidence type="ECO:0000313" key="3">
    <source>
        <dbReference type="Proteomes" id="UP000177885"/>
    </source>
</evidence>
<dbReference type="EMBL" id="MGDT01000006">
    <property type="protein sequence ID" value="OGL66694.1"/>
    <property type="molecule type" value="Genomic_DNA"/>
</dbReference>
<comment type="caution">
    <text evidence="2">The sequence shown here is derived from an EMBL/GenBank/DDBJ whole genome shotgun (WGS) entry which is preliminary data.</text>
</comment>
<gene>
    <name evidence="2" type="ORF">A2856_02930</name>
</gene>
<dbReference type="GO" id="GO:0008893">
    <property type="term" value="F:guanosine-3',5'-bis(diphosphate) 3'-diphosphatase activity"/>
    <property type="evidence" value="ECO:0007669"/>
    <property type="project" value="TreeGrafter"/>
</dbReference>
<dbReference type="PANTHER" id="PTHR46246">
    <property type="entry name" value="GUANOSINE-3',5'-BIS(DIPHOSPHATE) 3'-PYROPHOSPHOHYDROLASE MESH1"/>
    <property type="match status" value="1"/>
</dbReference>
<evidence type="ECO:0000259" key="1">
    <source>
        <dbReference type="SMART" id="SM00471"/>
    </source>
</evidence>
<dbReference type="InterPro" id="IPR003607">
    <property type="entry name" value="HD/PDEase_dom"/>
</dbReference>
<sequence length="171" mass="19085">MEQLMAKAEELVRTRIPGSRKGSDTPAHLHSFDVRDLLKAHGCSEEVQLAGLLHDIVEDGDTALQDLRDAGFSERVAGLVDLCSHDSEIEAGIVRWIKMMSRLCDAADQDAWLVKIADITDNLHDAHTMRPDRAQFMYETKRPLLLALSHPAAGDTTLWKALREMERVQGS</sequence>
<reference evidence="2 3" key="1">
    <citation type="journal article" date="2016" name="Nat. Commun.">
        <title>Thousands of microbial genomes shed light on interconnected biogeochemical processes in an aquifer system.</title>
        <authorList>
            <person name="Anantharaman K."/>
            <person name="Brown C.T."/>
            <person name="Hug L.A."/>
            <person name="Sharon I."/>
            <person name="Castelle C.J."/>
            <person name="Probst A.J."/>
            <person name="Thomas B.C."/>
            <person name="Singh A."/>
            <person name="Wilkins M.J."/>
            <person name="Karaoz U."/>
            <person name="Brodie E.L."/>
            <person name="Williams K.H."/>
            <person name="Hubbard S.S."/>
            <person name="Banfield J.F."/>
        </authorList>
    </citation>
    <scope>NUCLEOTIDE SEQUENCE [LARGE SCALE GENOMIC DNA]</scope>
</reference>
<proteinExistence type="predicted"/>
<dbReference type="CDD" id="cd00077">
    <property type="entry name" value="HDc"/>
    <property type="match status" value="1"/>
</dbReference>
<feature type="domain" description="HD/PDEase" evidence="1">
    <location>
        <begin position="23"/>
        <end position="132"/>
    </location>
</feature>
<dbReference type="SMART" id="SM00471">
    <property type="entry name" value="HDc"/>
    <property type="match status" value="1"/>
</dbReference>
<dbReference type="Gene3D" id="1.10.3210.10">
    <property type="entry name" value="Hypothetical protein af1432"/>
    <property type="match status" value="1"/>
</dbReference>
<dbReference type="STRING" id="1802385.A2856_02930"/>
<evidence type="ECO:0000313" key="2">
    <source>
        <dbReference type="EMBL" id="OGL66694.1"/>
    </source>
</evidence>
<dbReference type="InterPro" id="IPR052194">
    <property type="entry name" value="MESH1"/>
</dbReference>
<dbReference type="Pfam" id="PF13328">
    <property type="entry name" value="HD_4"/>
    <property type="match status" value="1"/>
</dbReference>